<sequence>MTTTALQPSAGAAESFLAHRGLLFRLAYRMLGSVAEAEDVVQEAYLRWEAADRARVLNPRAFLARTVTHLCLDHLKSARVQREEYVGPWLPEPLVVDWDTGVDTTPAEDLSTALMLALERLSPLERAVFLLHDIFEMDFPEIAQLLERSPAACRQLAVRARANLRHERPRFPVSVEEGAAIVSAFNRAAREGDVAALRDLLAENVVLYSDGGGRRAAALRLVSGWQKVARFYAGLARKGLIAPARVQRLAWVNGLPGLVTVEPDGLPQCLSLDIRDGRVHAIYVVRNPDKLRHLGLAPAGQGDA</sequence>
<dbReference type="InterPro" id="IPR007627">
    <property type="entry name" value="RNA_pol_sigma70_r2"/>
</dbReference>
<comment type="caution">
    <text evidence="4">The sequence shown here is derived from an EMBL/GenBank/DDBJ whole genome shotgun (WGS) entry which is preliminary data.</text>
</comment>
<dbReference type="NCBIfam" id="TIGR02937">
    <property type="entry name" value="sigma70-ECF"/>
    <property type="match status" value="1"/>
</dbReference>
<proteinExistence type="predicted"/>
<dbReference type="RefSeq" id="WP_198425462.1">
    <property type="nucleotide sequence ID" value="NZ_CALFFA010000022.1"/>
</dbReference>
<feature type="domain" description="RNA polymerase sigma-70 region 2" evidence="2">
    <location>
        <begin position="18"/>
        <end position="79"/>
    </location>
</feature>
<evidence type="ECO:0000259" key="2">
    <source>
        <dbReference type="Pfam" id="PF04542"/>
    </source>
</evidence>
<evidence type="ECO:0000259" key="3">
    <source>
        <dbReference type="Pfam" id="PF08281"/>
    </source>
</evidence>
<name>A0AA46DI21_9BURK</name>
<dbReference type="Gene3D" id="3.10.450.50">
    <property type="match status" value="1"/>
</dbReference>
<evidence type="ECO:0000313" key="5">
    <source>
        <dbReference type="Proteomes" id="UP000294772"/>
    </source>
</evidence>
<dbReference type="InterPro" id="IPR036388">
    <property type="entry name" value="WH-like_DNA-bd_sf"/>
</dbReference>
<accession>A0AA46DI21</accession>
<dbReference type="Proteomes" id="UP000294772">
    <property type="component" value="Unassembled WGS sequence"/>
</dbReference>
<dbReference type="Pfam" id="PF04542">
    <property type="entry name" value="Sigma70_r2"/>
    <property type="match status" value="1"/>
</dbReference>
<dbReference type="SUPFAM" id="SSF54427">
    <property type="entry name" value="NTF2-like"/>
    <property type="match status" value="1"/>
</dbReference>
<evidence type="ECO:0000313" key="4">
    <source>
        <dbReference type="EMBL" id="TCP09746.1"/>
    </source>
</evidence>
<organism evidence="4 5">
    <name type="scientific">Caldimonas thermodepolymerans</name>
    <dbReference type="NCBI Taxonomy" id="215580"/>
    <lineage>
        <taxon>Bacteria</taxon>
        <taxon>Pseudomonadati</taxon>
        <taxon>Pseudomonadota</taxon>
        <taxon>Betaproteobacteria</taxon>
        <taxon>Burkholderiales</taxon>
        <taxon>Sphaerotilaceae</taxon>
        <taxon>Caldimonas</taxon>
    </lineage>
</organism>
<dbReference type="PANTHER" id="PTHR30173">
    <property type="entry name" value="SIGMA 19 FACTOR"/>
    <property type="match status" value="1"/>
</dbReference>
<dbReference type="Pfam" id="PF08281">
    <property type="entry name" value="Sigma70_r4_2"/>
    <property type="match status" value="1"/>
</dbReference>
<dbReference type="NCBIfam" id="TIGR02957">
    <property type="entry name" value="SigX4"/>
    <property type="match status" value="1"/>
</dbReference>
<gene>
    <name evidence="4" type="ORF">EV676_101323</name>
</gene>
<comment type="subunit">
    <text evidence="1">Interacts transiently with the RNA polymerase catalytic core formed by RpoA, RpoB, RpoC and RpoZ (2 alpha, 1 beta, 1 beta' and 1 omega subunit) to form the RNA polymerase holoenzyme that can initiate transcription.</text>
</comment>
<reference evidence="4 5" key="1">
    <citation type="submission" date="2019-03" db="EMBL/GenBank/DDBJ databases">
        <title>Genomic Encyclopedia of Type Strains, Phase IV (KMG-IV): sequencing the most valuable type-strain genomes for metagenomic binning, comparative biology and taxonomic classification.</title>
        <authorList>
            <person name="Goeker M."/>
        </authorList>
    </citation>
    <scope>NUCLEOTIDE SEQUENCE [LARGE SCALE GENOMIC DNA]</scope>
    <source>
        <strain evidence="4 5">DSM 15264</strain>
    </source>
</reference>
<dbReference type="InterPro" id="IPR052704">
    <property type="entry name" value="ECF_Sigma-70_Domain"/>
</dbReference>
<dbReference type="EMBL" id="SLXF01000001">
    <property type="protein sequence ID" value="TCP09746.1"/>
    <property type="molecule type" value="Genomic_DNA"/>
</dbReference>
<dbReference type="InterPro" id="IPR032710">
    <property type="entry name" value="NTF2-like_dom_sf"/>
</dbReference>
<dbReference type="SUPFAM" id="SSF88946">
    <property type="entry name" value="Sigma2 domain of RNA polymerase sigma factors"/>
    <property type="match status" value="1"/>
</dbReference>
<dbReference type="InterPro" id="IPR013324">
    <property type="entry name" value="RNA_pol_sigma_r3/r4-like"/>
</dbReference>
<dbReference type="InterPro" id="IPR014284">
    <property type="entry name" value="RNA_pol_sigma-70_dom"/>
</dbReference>
<dbReference type="SUPFAM" id="SSF88659">
    <property type="entry name" value="Sigma3 and sigma4 domains of RNA polymerase sigma factors"/>
    <property type="match status" value="1"/>
</dbReference>
<dbReference type="AlphaFoldDB" id="A0AA46DI21"/>
<evidence type="ECO:0000256" key="1">
    <source>
        <dbReference type="ARBA" id="ARBA00011344"/>
    </source>
</evidence>
<dbReference type="GO" id="GO:0006352">
    <property type="term" value="P:DNA-templated transcription initiation"/>
    <property type="evidence" value="ECO:0007669"/>
    <property type="project" value="InterPro"/>
</dbReference>
<dbReference type="Gene3D" id="1.10.1740.10">
    <property type="match status" value="1"/>
</dbReference>
<dbReference type="PANTHER" id="PTHR30173:SF36">
    <property type="entry name" value="ECF RNA POLYMERASE SIGMA FACTOR SIGJ"/>
    <property type="match status" value="1"/>
</dbReference>
<dbReference type="Gene3D" id="1.10.10.10">
    <property type="entry name" value="Winged helix-like DNA-binding domain superfamily/Winged helix DNA-binding domain"/>
    <property type="match status" value="1"/>
</dbReference>
<dbReference type="InterPro" id="IPR014303">
    <property type="entry name" value="RNA_pol_sigma-70_ECF"/>
</dbReference>
<dbReference type="GO" id="GO:0003677">
    <property type="term" value="F:DNA binding"/>
    <property type="evidence" value="ECO:0007669"/>
    <property type="project" value="InterPro"/>
</dbReference>
<dbReference type="InterPro" id="IPR013325">
    <property type="entry name" value="RNA_pol_sigma_r2"/>
</dbReference>
<protein>
    <submittedName>
        <fullName evidence="4">RNA polymerase sigma-70 factor (ECF subfamily)</fullName>
    </submittedName>
</protein>
<dbReference type="NCBIfam" id="NF007214">
    <property type="entry name" value="PRK09636.1"/>
    <property type="match status" value="1"/>
</dbReference>
<dbReference type="InterPro" id="IPR013249">
    <property type="entry name" value="RNA_pol_sigma70_r4_t2"/>
</dbReference>
<dbReference type="GO" id="GO:0016987">
    <property type="term" value="F:sigma factor activity"/>
    <property type="evidence" value="ECO:0007669"/>
    <property type="project" value="InterPro"/>
</dbReference>
<feature type="domain" description="RNA polymerase sigma factor 70 region 4 type 2" evidence="3">
    <location>
        <begin position="113"/>
        <end position="164"/>
    </location>
</feature>